<sequence>MNEQYIKEHYGFEDVRNVVAKLRDKDGCPWDREQTHESITGCLRDESEEVIEAIENRDYLNLREELGDLLLQVLLHARIAEENGEFTLEDVIDELGHKLVRRHPHVFGDEGQLNDAKAGHTRWNDVKKKEKLDRISEYEQWISDGRLEPQVLDRYKKMLTDKGLL</sequence>
<reference evidence="2 3" key="2">
    <citation type="submission" date="2008-11" db="EMBL/GenBank/DDBJ databases">
        <authorList>
            <person name="Fulton L."/>
            <person name="Clifton S."/>
            <person name="Fulton B."/>
            <person name="Xu J."/>
            <person name="Minx P."/>
            <person name="Pepin K.H."/>
            <person name="Johnson M."/>
            <person name="Bhonagiri V."/>
            <person name="Nash W.E."/>
            <person name="Mardis E.R."/>
            <person name="Wilson R.K."/>
        </authorList>
    </citation>
    <scope>NUCLEOTIDE SEQUENCE [LARGE SCALE GENOMIC DNA]</scope>
    <source>
        <strain evidence="2 3">ATCC 43243</strain>
    </source>
</reference>
<dbReference type="InterPro" id="IPR011551">
    <property type="entry name" value="NTP_PyrPHydrolase_MazG"/>
</dbReference>
<comment type="caution">
    <text evidence="2">The sequence shown here is derived from an EMBL/GenBank/DDBJ whole genome shotgun (WGS) entry which is preliminary data.</text>
</comment>
<dbReference type="AlphaFoldDB" id="B7AVE3"/>
<dbReference type="eggNOG" id="COG3956">
    <property type="taxonomic scope" value="Bacteria"/>
</dbReference>
<dbReference type="InterPro" id="IPR048015">
    <property type="entry name" value="NTP-PPase_MazG-like_N"/>
</dbReference>
<accession>B7AVE3</accession>
<evidence type="ECO:0000259" key="1">
    <source>
        <dbReference type="Pfam" id="PF03819"/>
    </source>
</evidence>
<dbReference type="STRING" id="483218.BACPEC_02691"/>
<dbReference type="GO" id="GO:0046081">
    <property type="term" value="P:dUTP catabolic process"/>
    <property type="evidence" value="ECO:0007669"/>
    <property type="project" value="TreeGrafter"/>
</dbReference>
<dbReference type="GO" id="GO:0046076">
    <property type="term" value="P:dTTP catabolic process"/>
    <property type="evidence" value="ECO:0007669"/>
    <property type="project" value="TreeGrafter"/>
</dbReference>
<dbReference type="GO" id="GO:0046052">
    <property type="term" value="P:UTP catabolic process"/>
    <property type="evidence" value="ECO:0007669"/>
    <property type="project" value="TreeGrafter"/>
</dbReference>
<keyword evidence="3" id="KW-1185">Reference proteome</keyword>
<evidence type="ECO:0000313" key="2">
    <source>
        <dbReference type="EMBL" id="EEC56184.1"/>
    </source>
</evidence>
<dbReference type="SUPFAM" id="SSF101386">
    <property type="entry name" value="all-alpha NTP pyrophosphatases"/>
    <property type="match status" value="1"/>
</dbReference>
<dbReference type="PANTHER" id="PTHR30522">
    <property type="entry name" value="NUCLEOSIDE TRIPHOSPHATE PYROPHOSPHOHYDROLASE"/>
    <property type="match status" value="1"/>
</dbReference>
<dbReference type="InterPro" id="IPR004518">
    <property type="entry name" value="MazG-like_dom"/>
</dbReference>
<proteinExistence type="predicted"/>
<feature type="domain" description="NTP pyrophosphohydrolase MazG-like" evidence="1">
    <location>
        <begin position="34"/>
        <end position="107"/>
    </location>
</feature>
<dbReference type="PANTHER" id="PTHR30522:SF0">
    <property type="entry name" value="NUCLEOSIDE TRIPHOSPHATE PYROPHOSPHOHYDROLASE"/>
    <property type="match status" value="1"/>
</dbReference>
<dbReference type="EMBL" id="ABVQ01000037">
    <property type="protein sequence ID" value="EEC56184.1"/>
    <property type="molecule type" value="Genomic_DNA"/>
</dbReference>
<organism evidence="2 3">
    <name type="scientific">[Bacteroides] pectinophilus ATCC 43243</name>
    <dbReference type="NCBI Taxonomy" id="483218"/>
    <lineage>
        <taxon>Bacteria</taxon>
        <taxon>Bacillati</taxon>
        <taxon>Bacillota</taxon>
        <taxon>Clostridia</taxon>
        <taxon>Eubacteriales</taxon>
    </lineage>
</organism>
<reference evidence="2 3" key="1">
    <citation type="submission" date="2008-11" db="EMBL/GenBank/DDBJ databases">
        <title>Draft genome sequence of Bacteroides pectinophilus (ATCC 43243).</title>
        <authorList>
            <person name="Sudarsanam P."/>
            <person name="Ley R."/>
            <person name="Guruge J."/>
            <person name="Turnbaugh P.J."/>
            <person name="Mahowald M."/>
            <person name="Liep D."/>
            <person name="Gordon J."/>
        </authorList>
    </citation>
    <scope>NUCLEOTIDE SEQUENCE [LARGE SCALE GENOMIC DNA]</scope>
    <source>
        <strain evidence="2 3">ATCC 43243</strain>
    </source>
</reference>
<dbReference type="GO" id="GO:0046047">
    <property type="term" value="P:TTP catabolic process"/>
    <property type="evidence" value="ECO:0007669"/>
    <property type="project" value="TreeGrafter"/>
</dbReference>
<gene>
    <name evidence="2" type="ORF">BACPEC_02691</name>
</gene>
<dbReference type="Proteomes" id="UP000003136">
    <property type="component" value="Unassembled WGS sequence"/>
</dbReference>
<dbReference type="GO" id="GO:0006950">
    <property type="term" value="P:response to stress"/>
    <property type="evidence" value="ECO:0007669"/>
    <property type="project" value="UniProtKB-ARBA"/>
</dbReference>
<dbReference type="GO" id="GO:0046061">
    <property type="term" value="P:dATP catabolic process"/>
    <property type="evidence" value="ECO:0007669"/>
    <property type="project" value="TreeGrafter"/>
</dbReference>
<name>B7AVE3_9FIRM</name>
<dbReference type="FunFam" id="1.10.287.1080:FF:000001">
    <property type="entry name" value="Nucleoside triphosphate pyrophosphohydrolase"/>
    <property type="match status" value="1"/>
</dbReference>
<dbReference type="Gene3D" id="1.10.287.1080">
    <property type="entry name" value="MazG-like"/>
    <property type="match status" value="1"/>
</dbReference>
<dbReference type="GO" id="GO:0047429">
    <property type="term" value="F:nucleoside triphosphate diphosphatase activity"/>
    <property type="evidence" value="ECO:0007669"/>
    <property type="project" value="TreeGrafter"/>
</dbReference>
<dbReference type="Pfam" id="PF03819">
    <property type="entry name" value="MazG"/>
    <property type="match status" value="1"/>
</dbReference>
<evidence type="ECO:0000313" key="3">
    <source>
        <dbReference type="Proteomes" id="UP000003136"/>
    </source>
</evidence>
<dbReference type="CDD" id="cd11528">
    <property type="entry name" value="NTP-PPase_MazG_Nterm"/>
    <property type="match status" value="1"/>
</dbReference>
<dbReference type="HOGENOM" id="CLU_038356_4_0_9"/>
<protein>
    <recommendedName>
        <fullName evidence="1">NTP pyrophosphohydrolase MazG-like domain-containing protein</fullName>
    </recommendedName>
</protein>
<dbReference type="GO" id="GO:0006203">
    <property type="term" value="P:dGTP catabolic process"/>
    <property type="evidence" value="ECO:0007669"/>
    <property type="project" value="TreeGrafter"/>
</dbReference>